<dbReference type="EMBL" id="JACHGJ010000002">
    <property type="protein sequence ID" value="MBB6479701.1"/>
    <property type="molecule type" value="Genomic_DNA"/>
</dbReference>
<protein>
    <submittedName>
        <fullName evidence="3">Class 3 adenylate cyclase</fullName>
    </submittedName>
</protein>
<dbReference type="AlphaFoldDB" id="A0A841R8M0"/>
<dbReference type="PANTHER" id="PTHR43081">
    <property type="entry name" value="ADENYLATE CYCLASE, TERMINAL-DIFFERENTIATION SPECIFIC-RELATED"/>
    <property type="match status" value="1"/>
</dbReference>
<feature type="domain" description="Guanylate cyclase" evidence="2">
    <location>
        <begin position="225"/>
        <end position="359"/>
    </location>
</feature>
<accession>A0A841R8M0</accession>
<dbReference type="Gene3D" id="3.30.70.1230">
    <property type="entry name" value="Nucleotide cyclase"/>
    <property type="match status" value="1"/>
</dbReference>
<dbReference type="SUPFAM" id="SSF55073">
    <property type="entry name" value="Nucleotide cyclase"/>
    <property type="match status" value="1"/>
</dbReference>
<sequence length="408" mass="46073">MDSYRQRFLDPNQRAFFIERTGVVLRWWLIVSCSAIQFISPIIPFTVFYLALPLAVGYNLTLHLLVRKRTDFIAIMTVISSIMDIIFSLVLIYAGGSQDIYLWYIILLISHAARFGMKGVIISGVLFSAFYTASILLRDLPVSLQDLALRSLFINLIAIVSGYLAREEHEEFDNILIGQKEMLEEQNRRRELRSMLQRYLSYNIVDELIEHPEVLQPGGSLKKVSVVFSDIKGFTTLLSLKEPEEVIIRLNSYLEEMSNVIFEYGGMVDKFVGDAVIGIFGAINQRENDTLSAVRCALAMQKRLKELQGDWEKEGGDSISFHTRIAIDTGKVIIGNIGSPKRMDFTAIGDTVNTASRLQTVADPDTVVISSRTCEEICEHVVTEDMGSLQLRGKPEPVRVYRVTGLKK</sequence>
<evidence type="ECO:0000313" key="3">
    <source>
        <dbReference type="EMBL" id="MBB6479701.1"/>
    </source>
</evidence>
<comment type="caution">
    <text evidence="3">The sequence shown here is derived from an EMBL/GenBank/DDBJ whole genome shotgun (WGS) entry which is preliminary data.</text>
</comment>
<keyword evidence="1" id="KW-0472">Membrane</keyword>
<proteinExistence type="predicted"/>
<reference evidence="3 4" key="1">
    <citation type="submission" date="2020-08" db="EMBL/GenBank/DDBJ databases">
        <title>Genomic Encyclopedia of Type Strains, Phase IV (KMG-IV): sequencing the most valuable type-strain genomes for metagenomic binning, comparative biology and taxonomic classification.</title>
        <authorList>
            <person name="Goeker M."/>
        </authorList>
    </citation>
    <scope>NUCLEOTIDE SEQUENCE [LARGE SCALE GENOMIC DNA]</scope>
    <source>
        <strain evidence="3 4">DSM 2461</strain>
    </source>
</reference>
<dbReference type="InterPro" id="IPR050697">
    <property type="entry name" value="Adenylyl/Guanylyl_Cyclase_3/4"/>
</dbReference>
<evidence type="ECO:0000313" key="4">
    <source>
        <dbReference type="Proteomes" id="UP000587760"/>
    </source>
</evidence>
<dbReference type="CDD" id="cd07302">
    <property type="entry name" value="CHD"/>
    <property type="match status" value="1"/>
</dbReference>
<evidence type="ECO:0000259" key="2">
    <source>
        <dbReference type="PROSITE" id="PS50125"/>
    </source>
</evidence>
<dbReference type="GO" id="GO:0004016">
    <property type="term" value="F:adenylate cyclase activity"/>
    <property type="evidence" value="ECO:0007669"/>
    <property type="project" value="UniProtKB-ARBA"/>
</dbReference>
<keyword evidence="4" id="KW-1185">Reference proteome</keyword>
<dbReference type="Proteomes" id="UP000587760">
    <property type="component" value="Unassembled WGS sequence"/>
</dbReference>
<keyword evidence="1" id="KW-1133">Transmembrane helix</keyword>
<dbReference type="RefSeq" id="WP_184745160.1">
    <property type="nucleotide sequence ID" value="NZ_JACHGJ010000002.1"/>
</dbReference>
<name>A0A841R8M0_9SPIO</name>
<dbReference type="GO" id="GO:0006171">
    <property type="term" value="P:cAMP biosynthetic process"/>
    <property type="evidence" value="ECO:0007669"/>
    <property type="project" value="TreeGrafter"/>
</dbReference>
<dbReference type="InterPro" id="IPR001054">
    <property type="entry name" value="A/G_cyclase"/>
</dbReference>
<feature type="transmembrane region" description="Helical" evidence="1">
    <location>
        <begin position="27"/>
        <end position="52"/>
    </location>
</feature>
<dbReference type="PANTHER" id="PTHR43081:SF1">
    <property type="entry name" value="ADENYLATE CYCLASE, TERMINAL-DIFFERENTIATION SPECIFIC"/>
    <property type="match status" value="1"/>
</dbReference>
<gene>
    <name evidence="3" type="ORF">HNR50_001359</name>
</gene>
<dbReference type="InterPro" id="IPR029787">
    <property type="entry name" value="Nucleotide_cyclase"/>
</dbReference>
<keyword evidence="1" id="KW-0812">Transmembrane</keyword>
<dbReference type="SMART" id="SM00044">
    <property type="entry name" value="CYCc"/>
    <property type="match status" value="1"/>
</dbReference>
<dbReference type="Pfam" id="PF00211">
    <property type="entry name" value="Guanylate_cyc"/>
    <property type="match status" value="1"/>
</dbReference>
<feature type="transmembrane region" description="Helical" evidence="1">
    <location>
        <begin position="101"/>
        <end position="127"/>
    </location>
</feature>
<organism evidence="3 4">
    <name type="scientific">Spirochaeta isovalerica</name>
    <dbReference type="NCBI Taxonomy" id="150"/>
    <lineage>
        <taxon>Bacteria</taxon>
        <taxon>Pseudomonadati</taxon>
        <taxon>Spirochaetota</taxon>
        <taxon>Spirochaetia</taxon>
        <taxon>Spirochaetales</taxon>
        <taxon>Spirochaetaceae</taxon>
        <taxon>Spirochaeta</taxon>
    </lineage>
</organism>
<evidence type="ECO:0000256" key="1">
    <source>
        <dbReference type="SAM" id="Phobius"/>
    </source>
</evidence>
<feature type="transmembrane region" description="Helical" evidence="1">
    <location>
        <begin position="72"/>
        <end position="94"/>
    </location>
</feature>
<dbReference type="PROSITE" id="PS50125">
    <property type="entry name" value="GUANYLATE_CYCLASE_2"/>
    <property type="match status" value="1"/>
</dbReference>
<dbReference type="GO" id="GO:0035556">
    <property type="term" value="P:intracellular signal transduction"/>
    <property type="evidence" value="ECO:0007669"/>
    <property type="project" value="InterPro"/>
</dbReference>